<dbReference type="EMBL" id="CP024201">
    <property type="protein sequence ID" value="ATQ41899.1"/>
    <property type="molecule type" value="Genomic_DNA"/>
</dbReference>
<dbReference type="SUPFAM" id="SSF56601">
    <property type="entry name" value="beta-lactamase/transpeptidase-like"/>
    <property type="match status" value="1"/>
</dbReference>
<dbReference type="InterPro" id="IPR050491">
    <property type="entry name" value="AmpC-like"/>
</dbReference>
<evidence type="ECO:0000313" key="4">
    <source>
        <dbReference type="Proteomes" id="UP000228945"/>
    </source>
</evidence>
<dbReference type="InterPro" id="IPR001466">
    <property type="entry name" value="Beta-lactam-related"/>
</dbReference>
<dbReference type="OrthoDB" id="113033at2"/>
<proteinExistence type="predicted"/>
<dbReference type="PANTHER" id="PTHR46825">
    <property type="entry name" value="D-ALANYL-D-ALANINE-CARBOXYPEPTIDASE/ENDOPEPTIDASE AMPH"/>
    <property type="match status" value="1"/>
</dbReference>
<dbReference type="Gene3D" id="3.40.710.10">
    <property type="entry name" value="DD-peptidase/beta-lactamase superfamily"/>
    <property type="match status" value="1"/>
</dbReference>
<dbReference type="KEGG" id="cmb:CSW64_05460"/>
<evidence type="ECO:0000313" key="3">
    <source>
        <dbReference type="EMBL" id="ATQ41899.1"/>
    </source>
</evidence>
<name>A0A2D2AV63_9CAUL</name>
<keyword evidence="4" id="KW-1185">Reference proteome</keyword>
<dbReference type="Proteomes" id="UP000228945">
    <property type="component" value="Chromosome"/>
</dbReference>
<sequence>MTLTRRGAFAGVIGAAGALAAARATAQPAGGGKDWSGLDAMAAKVVADGLTPGLTLAFARRGEILFSRAYGSANLETATPATTRNIWKIGSVTKQYTGAAFLLLQEDGKLSVDDKLSRFLPDFPLADTVTLRQMLTHTSGLGNYTNKPSLRAFLQDARRDYDRAELLAEMKTTNPMKRFEPGEAWAYSNTAYVLLGLVIETASGMPWAEFMKTRLFDPLGLSNTAVDDAADIVPGRVSGYSAKPKGGWKNCSFISMTYPGAAGAIRSTPEDMCRWHAALLGGKALKPESLKTMLTPGRTSKGELPISLTGKDKTPVRYGFGLNIGEADGRTIVSHGGGIQGFSSSLHSIVDTGFTVAMVVNCDGQPEGPDRLGPALREIRMQADKVSLA</sequence>
<accession>A0A2D2AV63</accession>
<dbReference type="RefSeq" id="WP_099621157.1">
    <property type="nucleotide sequence ID" value="NZ_CP024201.1"/>
</dbReference>
<dbReference type="InterPro" id="IPR012338">
    <property type="entry name" value="Beta-lactam/transpept-like"/>
</dbReference>
<dbReference type="PROSITE" id="PS51318">
    <property type="entry name" value="TAT"/>
    <property type="match status" value="1"/>
</dbReference>
<dbReference type="AlphaFoldDB" id="A0A2D2AV63"/>
<evidence type="ECO:0000256" key="1">
    <source>
        <dbReference type="SAM" id="SignalP"/>
    </source>
</evidence>
<feature type="signal peptide" evidence="1">
    <location>
        <begin position="1"/>
        <end position="26"/>
    </location>
</feature>
<dbReference type="GO" id="GO:0016787">
    <property type="term" value="F:hydrolase activity"/>
    <property type="evidence" value="ECO:0007669"/>
    <property type="project" value="UniProtKB-KW"/>
</dbReference>
<feature type="chain" id="PRO_5013763381" evidence="1">
    <location>
        <begin position="27"/>
        <end position="389"/>
    </location>
</feature>
<dbReference type="Pfam" id="PF00144">
    <property type="entry name" value="Beta-lactamase"/>
    <property type="match status" value="1"/>
</dbReference>
<evidence type="ECO:0000259" key="2">
    <source>
        <dbReference type="Pfam" id="PF00144"/>
    </source>
</evidence>
<keyword evidence="3" id="KW-0378">Hydrolase</keyword>
<protein>
    <submittedName>
        <fullName evidence="3">Serine hydrolase</fullName>
    </submittedName>
</protein>
<keyword evidence="1" id="KW-0732">Signal</keyword>
<dbReference type="PANTHER" id="PTHR46825:SF9">
    <property type="entry name" value="BETA-LACTAMASE-RELATED DOMAIN-CONTAINING PROTEIN"/>
    <property type="match status" value="1"/>
</dbReference>
<dbReference type="InterPro" id="IPR006311">
    <property type="entry name" value="TAT_signal"/>
</dbReference>
<organism evidence="3 4">
    <name type="scientific">Caulobacter mirabilis</name>
    <dbReference type="NCBI Taxonomy" id="69666"/>
    <lineage>
        <taxon>Bacteria</taxon>
        <taxon>Pseudomonadati</taxon>
        <taxon>Pseudomonadota</taxon>
        <taxon>Alphaproteobacteria</taxon>
        <taxon>Caulobacterales</taxon>
        <taxon>Caulobacteraceae</taxon>
        <taxon>Caulobacter</taxon>
    </lineage>
</organism>
<feature type="domain" description="Beta-lactamase-related" evidence="2">
    <location>
        <begin position="39"/>
        <end position="371"/>
    </location>
</feature>
<gene>
    <name evidence="3" type="ORF">CSW64_05460</name>
</gene>
<reference evidence="3 4" key="1">
    <citation type="submission" date="2017-10" db="EMBL/GenBank/DDBJ databases">
        <title>Genome sequence of Caulobacter mirabilis FWC38.</title>
        <authorList>
            <person name="Fiebig A."/>
            <person name="Crosson S."/>
        </authorList>
    </citation>
    <scope>NUCLEOTIDE SEQUENCE [LARGE SCALE GENOMIC DNA]</scope>
    <source>
        <strain evidence="3 4">FWC 38</strain>
    </source>
</reference>